<dbReference type="PIRSF" id="PIRSF033271">
    <property type="entry name" value="UCP033271"/>
    <property type="match status" value="1"/>
</dbReference>
<dbReference type="NCBIfam" id="NF002674">
    <property type="entry name" value="PRK02399.1-2"/>
    <property type="match status" value="1"/>
</dbReference>
<evidence type="ECO:0000313" key="3">
    <source>
        <dbReference type="EMBL" id="CUH42740.1"/>
    </source>
</evidence>
<dbReference type="Gene3D" id="3.40.50.12030">
    <property type="entry name" value="Uncharacterised protein family UPF0261, NC domain"/>
    <property type="match status" value="1"/>
</dbReference>
<feature type="domain" description="UPF0261" evidence="2">
    <location>
        <begin position="186"/>
        <end position="401"/>
    </location>
</feature>
<name>A0A0N7LNL3_9RHOB</name>
<dbReference type="InterPro" id="IPR056778">
    <property type="entry name" value="UPF0261_C"/>
</dbReference>
<evidence type="ECO:0000313" key="4">
    <source>
        <dbReference type="Proteomes" id="UP000050786"/>
    </source>
</evidence>
<dbReference type="Proteomes" id="UP000050786">
    <property type="component" value="Unassembled WGS sequence"/>
</dbReference>
<dbReference type="EMBL" id="CYPS01000026">
    <property type="protein sequence ID" value="CUH42740.1"/>
    <property type="molecule type" value="Genomic_DNA"/>
</dbReference>
<keyword evidence="4" id="KW-1185">Reference proteome</keyword>
<sequence length="408" mass="42200">MQTTVAILATADTKGAEIAFLRDCISDAGATPKVFDFGVMGDPEITVDVAAGVVAQAGGSTIQTLRAEAKREAASEVMSSGLSALLLGSLADGELHGVIGLGGTQGTAAIATVMQTLPYGLPKVLFSTMASGDTSGYVGIRDITMMFSVSDILGLNPISRTMLSNAAGAIAGMVKAHATTKYTSERPVIGMTNLGVLTKGTIHAIELLNAHGYEVIVFHAVGSGGAAMEAMIREGVISAVFDYGLGELVDQMFGGIRACDDTRLTVAAALGLPQVIVPGGIDHLGVMLDQPNTIPDRYRDRLHAFHNPMIFCPRVSAQEGQEVVAELAKRVSSAQNTSFILPLRGGSAYSVEGGPLRDTDADDALFAAAHEKLSAIGPVVDVDAGAEDSAFIERAVQELLNNIKAAGS</sequence>
<dbReference type="AlphaFoldDB" id="A0A0N7LNL3"/>
<feature type="domain" description="UPF0261" evidence="1">
    <location>
        <begin position="4"/>
        <end position="178"/>
    </location>
</feature>
<dbReference type="Pfam" id="PF06792">
    <property type="entry name" value="UPF0261"/>
    <property type="match status" value="1"/>
</dbReference>
<dbReference type="RefSeq" id="WP_058272812.1">
    <property type="nucleotide sequence ID" value="NZ_CYPS01000026.1"/>
</dbReference>
<dbReference type="Pfam" id="PF23189">
    <property type="entry name" value="UPF0261_C"/>
    <property type="match status" value="1"/>
</dbReference>
<evidence type="ECO:0000259" key="1">
    <source>
        <dbReference type="Pfam" id="PF06792"/>
    </source>
</evidence>
<organism evidence="3 4">
    <name type="scientific">Ruegeria atlantica</name>
    <dbReference type="NCBI Taxonomy" id="81569"/>
    <lineage>
        <taxon>Bacteria</taxon>
        <taxon>Pseudomonadati</taxon>
        <taxon>Pseudomonadota</taxon>
        <taxon>Alphaproteobacteria</taxon>
        <taxon>Rhodobacterales</taxon>
        <taxon>Roseobacteraceae</taxon>
        <taxon>Ruegeria</taxon>
    </lineage>
</organism>
<dbReference type="CDD" id="cd15488">
    <property type="entry name" value="Tm-1-like"/>
    <property type="match status" value="1"/>
</dbReference>
<dbReference type="PANTHER" id="PTHR31862">
    <property type="entry name" value="UPF0261 DOMAIN PROTEIN (AFU_ORTHOLOGUE AFUA_1G10120)"/>
    <property type="match status" value="1"/>
</dbReference>
<dbReference type="PANTHER" id="PTHR31862:SF1">
    <property type="entry name" value="UPF0261 DOMAIN PROTEIN (AFU_ORTHOLOGUE AFUA_1G10120)"/>
    <property type="match status" value="1"/>
</dbReference>
<reference evidence="4" key="1">
    <citation type="submission" date="2015-09" db="EMBL/GenBank/DDBJ databases">
        <authorList>
            <person name="Rodrigo-Torres L."/>
            <person name="Arahal D.R."/>
        </authorList>
    </citation>
    <scope>NUCLEOTIDE SEQUENCE [LARGE SCALE GENOMIC DNA]</scope>
    <source>
        <strain evidence="4">CECT 4293</strain>
    </source>
</reference>
<protein>
    <submittedName>
        <fullName evidence="3">Uncharacterized protein</fullName>
    </submittedName>
</protein>
<dbReference type="InterPro" id="IPR008322">
    <property type="entry name" value="UPF0261"/>
</dbReference>
<dbReference type="Gene3D" id="3.40.50.12020">
    <property type="entry name" value="Uncharacterised protein family UPF0261, NN domain"/>
    <property type="match status" value="1"/>
</dbReference>
<dbReference type="InterPro" id="IPR044122">
    <property type="entry name" value="UPF0261_N"/>
</dbReference>
<proteinExistence type="predicted"/>
<dbReference type="InterPro" id="IPR051353">
    <property type="entry name" value="Tobamovirus_resist_UPF0261"/>
</dbReference>
<evidence type="ECO:0000259" key="2">
    <source>
        <dbReference type="Pfam" id="PF23189"/>
    </source>
</evidence>
<accession>A0A0N7LNL3</accession>
<gene>
    <name evidence="3" type="ORF">RUM4293_01629</name>
</gene>